<evidence type="ECO:0000313" key="4">
    <source>
        <dbReference type="EMBL" id="RYC11312.1"/>
    </source>
</evidence>
<feature type="compositionally biased region" description="Polar residues" evidence="1">
    <location>
        <begin position="286"/>
        <end position="295"/>
    </location>
</feature>
<evidence type="ECO:0000259" key="3">
    <source>
        <dbReference type="SMART" id="SM00909"/>
    </source>
</evidence>
<comment type="caution">
    <text evidence="4">The sequence shown here is derived from an EMBL/GenBank/DDBJ whole genome shotgun (WGS) entry which is preliminary data.</text>
</comment>
<organism evidence="4 5">
    <name type="scientific">Nocardioides zhouii</name>
    <dbReference type="NCBI Taxonomy" id="1168729"/>
    <lineage>
        <taxon>Bacteria</taxon>
        <taxon>Bacillati</taxon>
        <taxon>Actinomycetota</taxon>
        <taxon>Actinomycetes</taxon>
        <taxon>Propionibacteriales</taxon>
        <taxon>Nocardioidaceae</taxon>
        <taxon>Nocardioides</taxon>
    </lineage>
</organism>
<feature type="chain" id="PRO_5038685807" description="GerMN domain-containing protein" evidence="2">
    <location>
        <begin position="20"/>
        <end position="576"/>
    </location>
</feature>
<dbReference type="InterPro" id="IPR059026">
    <property type="entry name" value="LpqB_N"/>
</dbReference>
<accession>A0A4Q2SZ35</accession>
<dbReference type="Pfam" id="PF10646">
    <property type="entry name" value="Germane"/>
    <property type="match status" value="1"/>
</dbReference>
<dbReference type="InterPro" id="IPR018910">
    <property type="entry name" value="LpqB_C"/>
</dbReference>
<keyword evidence="5" id="KW-1185">Reference proteome</keyword>
<evidence type="ECO:0000313" key="5">
    <source>
        <dbReference type="Proteomes" id="UP000291101"/>
    </source>
</evidence>
<dbReference type="PROSITE" id="PS51257">
    <property type="entry name" value="PROKAR_LIPOPROTEIN"/>
    <property type="match status" value="1"/>
</dbReference>
<reference evidence="4 5" key="1">
    <citation type="submission" date="2019-01" db="EMBL/GenBank/DDBJ databases">
        <title>Novel species of Nocardioides.</title>
        <authorList>
            <person name="Liu Q."/>
            <person name="X Y.-H."/>
        </authorList>
    </citation>
    <scope>NUCLEOTIDE SEQUENCE [LARGE SCALE GENOMIC DNA]</scope>
    <source>
        <strain evidence="4 5">HLT2-9</strain>
    </source>
</reference>
<keyword evidence="2" id="KW-0732">Signal</keyword>
<evidence type="ECO:0000256" key="2">
    <source>
        <dbReference type="SAM" id="SignalP"/>
    </source>
</evidence>
<dbReference type="Pfam" id="PF10647">
    <property type="entry name" value="Gmad1"/>
    <property type="match status" value="1"/>
</dbReference>
<protein>
    <recommendedName>
        <fullName evidence="3">GerMN domain-containing protein</fullName>
    </recommendedName>
</protein>
<name>A0A4Q2SZ35_9ACTN</name>
<feature type="domain" description="GerMN" evidence="3">
    <location>
        <begin position="197"/>
        <end position="286"/>
    </location>
</feature>
<proteinExistence type="predicted"/>
<dbReference type="SMART" id="SM00909">
    <property type="entry name" value="Germane"/>
    <property type="match status" value="1"/>
</dbReference>
<dbReference type="AlphaFoldDB" id="A0A4Q2SZ35"/>
<dbReference type="RefSeq" id="WP_129426745.1">
    <property type="nucleotide sequence ID" value="NZ_SDWV01000008.1"/>
</dbReference>
<sequence>MRTGLVRALTAAAACSLLAGCVGMPTDGPVREPQVSVPTDDVPGISFDPRPPRAGESAADIAEGFLEAMKATPINLTVARLFLSREASDAWVPEQQIITYGEPGVASDESAVSIRLKDVNLYDERGAWQRTQATRDLELGLVQEDGEWRIDQVPDALIVPDTWFDDWYERASLYYFDPTAAVLVAEPVFAPKGDQFASSLVRGLVTQPPVALDGVVSTYFPPGTRDGLSVPIASGIAAVSLTGDPAAVDDETGGRMLAQLAWTLRQEQRVRAVRLSVGDRVIDTPDGSSPSNLDAGSSYDPDGLRANPEMFALVEGRVVTGDIGTLENTLGPLGDEPYGLRSIAASISGSHVAGVTSSGTELVLAPTEAPDGEVTLVVTGVDLAAPSWDFRDRVWVLDRTGGSARVVVVVDGTASLETVPGLTGRTVTKLLVSRDGSRLVAAVRGRTKDRVVATRIRHDAAGEILGFTPIRTLPLPEERSPRIRDIAWRTPTAISVLSNASNGYSQVRTFSVDGAPGEIVTGGLTFLRGRFRSLVSAPVEGSDVFALGNGLVQNLTNPDRLVPALPEGLASLTYVG</sequence>
<dbReference type="EMBL" id="SDWV01000008">
    <property type="protein sequence ID" value="RYC11312.1"/>
    <property type="molecule type" value="Genomic_DNA"/>
</dbReference>
<dbReference type="Proteomes" id="UP000291101">
    <property type="component" value="Unassembled WGS sequence"/>
</dbReference>
<dbReference type="SUPFAM" id="SSF82171">
    <property type="entry name" value="DPP6 N-terminal domain-like"/>
    <property type="match status" value="1"/>
</dbReference>
<dbReference type="InterPro" id="IPR019606">
    <property type="entry name" value="GerMN"/>
</dbReference>
<feature type="region of interest" description="Disordered" evidence="1">
    <location>
        <begin position="36"/>
        <end position="56"/>
    </location>
</feature>
<feature type="signal peptide" evidence="2">
    <location>
        <begin position="1"/>
        <end position="19"/>
    </location>
</feature>
<dbReference type="OrthoDB" id="3226781at2"/>
<dbReference type="Pfam" id="PF25976">
    <property type="entry name" value="LpqB_N"/>
    <property type="match status" value="1"/>
</dbReference>
<evidence type="ECO:0000256" key="1">
    <source>
        <dbReference type="SAM" id="MobiDB-lite"/>
    </source>
</evidence>
<gene>
    <name evidence="4" type="ORF">EUA94_10120</name>
</gene>
<feature type="region of interest" description="Disordered" evidence="1">
    <location>
        <begin position="280"/>
        <end position="301"/>
    </location>
</feature>